<sequence>MQAHVKQDFTRRISKANKTELVEIIFDICFAYMEEAKAAKEAQEHNAFKDAVRGATRTVQQLKANLNFEYPIAAQLYRLYQFALERLSVSMYRYDLSGIEEAKVVLRPIKEAFAELARQDSSGPMMHNTQKVYAGMTYGRNELSENLIGDINRGFLA</sequence>
<dbReference type="Pfam" id="PF02561">
    <property type="entry name" value="FliS"/>
    <property type="match status" value="1"/>
</dbReference>
<name>A0A1G6CII0_EUBOX</name>
<dbReference type="InterPro" id="IPR036584">
    <property type="entry name" value="FliS_sf"/>
</dbReference>
<dbReference type="EMBL" id="FMXR01000020">
    <property type="protein sequence ID" value="SDB32674.1"/>
    <property type="molecule type" value="Genomic_DNA"/>
</dbReference>
<dbReference type="SUPFAM" id="SSF101116">
    <property type="entry name" value="Flagellar export chaperone FliS"/>
    <property type="match status" value="1"/>
</dbReference>
<evidence type="ECO:0000313" key="2">
    <source>
        <dbReference type="Proteomes" id="UP000199228"/>
    </source>
</evidence>
<proteinExistence type="predicted"/>
<dbReference type="Proteomes" id="UP000199228">
    <property type="component" value="Unassembled WGS sequence"/>
</dbReference>
<gene>
    <name evidence="1" type="ORF">SAMN02910417_02421</name>
</gene>
<dbReference type="GO" id="GO:0044780">
    <property type="term" value="P:bacterial-type flagellum assembly"/>
    <property type="evidence" value="ECO:0007669"/>
    <property type="project" value="InterPro"/>
</dbReference>
<dbReference type="CDD" id="cd16098">
    <property type="entry name" value="FliS"/>
    <property type="match status" value="1"/>
</dbReference>
<dbReference type="RefSeq" id="WP_090174617.1">
    <property type="nucleotide sequence ID" value="NZ_FMXR01000020.1"/>
</dbReference>
<keyword evidence="1" id="KW-0966">Cell projection</keyword>
<dbReference type="STRING" id="1732.SAMN02910417_02421"/>
<organism evidence="1 2">
    <name type="scientific">Eubacterium oxidoreducens</name>
    <dbReference type="NCBI Taxonomy" id="1732"/>
    <lineage>
        <taxon>Bacteria</taxon>
        <taxon>Bacillati</taxon>
        <taxon>Bacillota</taxon>
        <taxon>Clostridia</taxon>
        <taxon>Eubacteriales</taxon>
        <taxon>Eubacteriaceae</taxon>
        <taxon>Eubacterium</taxon>
    </lineage>
</organism>
<dbReference type="AlphaFoldDB" id="A0A1G6CII0"/>
<dbReference type="OrthoDB" id="1767099at2"/>
<reference evidence="1 2" key="1">
    <citation type="submission" date="2016-10" db="EMBL/GenBank/DDBJ databases">
        <authorList>
            <person name="de Groot N.N."/>
        </authorList>
    </citation>
    <scope>NUCLEOTIDE SEQUENCE [LARGE SCALE GENOMIC DNA]</scope>
    <source>
        <strain evidence="1 2">DSM 3217</strain>
    </source>
</reference>
<accession>A0A1G6CII0</accession>
<keyword evidence="1" id="KW-0969">Cilium</keyword>
<keyword evidence="1" id="KW-0282">Flagellum</keyword>
<keyword evidence="2" id="KW-1185">Reference proteome</keyword>
<dbReference type="InterPro" id="IPR003713">
    <property type="entry name" value="FliS"/>
</dbReference>
<evidence type="ECO:0000313" key="1">
    <source>
        <dbReference type="EMBL" id="SDB32674.1"/>
    </source>
</evidence>
<dbReference type="Gene3D" id="1.20.120.340">
    <property type="entry name" value="Flagellar protein FliS"/>
    <property type="match status" value="1"/>
</dbReference>
<protein>
    <submittedName>
        <fullName evidence="1">Flagellar protein FliS</fullName>
    </submittedName>
</protein>